<protein>
    <recommendedName>
        <fullName evidence="6 7">Methionine aminopeptidase</fullName>
        <shortName evidence="6">MAP</shortName>
        <shortName evidence="6">MetAP</shortName>
        <ecNumber evidence="6 7">3.4.11.18</ecNumber>
    </recommendedName>
    <alternativeName>
        <fullName evidence="6">Peptidase M</fullName>
    </alternativeName>
</protein>
<feature type="binding site" evidence="6">
    <location>
        <position position="105"/>
    </location>
    <ligand>
        <name>a divalent metal cation</name>
        <dbReference type="ChEBI" id="CHEBI:60240"/>
        <label>2</label>
        <note>catalytic</note>
    </ligand>
</feature>
<dbReference type="PANTHER" id="PTHR43330">
    <property type="entry name" value="METHIONINE AMINOPEPTIDASE"/>
    <property type="match status" value="1"/>
</dbReference>
<feature type="binding site" evidence="6">
    <location>
        <position position="201"/>
    </location>
    <ligand>
        <name>a divalent metal cation</name>
        <dbReference type="ChEBI" id="CHEBI:60240"/>
        <label>2</label>
        <note>catalytic</note>
    </ligand>
</feature>
<feature type="domain" description="Peptidase M24" evidence="8">
    <location>
        <begin position="12"/>
        <end position="237"/>
    </location>
</feature>
<name>A0A077L6U6_9BACT</name>
<organism evidence="9 10">
    <name type="scientific">Metamycoplasma canadense</name>
    <dbReference type="NCBI Taxonomy" id="29554"/>
    <lineage>
        <taxon>Bacteria</taxon>
        <taxon>Bacillati</taxon>
        <taxon>Mycoplasmatota</taxon>
        <taxon>Mycoplasmoidales</taxon>
        <taxon>Metamycoplasmataceae</taxon>
        <taxon>Metamycoplasma</taxon>
    </lineage>
</organism>
<dbReference type="GO" id="GO:0006508">
    <property type="term" value="P:proteolysis"/>
    <property type="evidence" value="ECO:0007669"/>
    <property type="project" value="UniProtKB-KW"/>
</dbReference>
<comment type="catalytic activity">
    <reaction evidence="6 7">
        <text>Release of N-terminal amino acids, preferentially methionine, from peptides and arylamides.</text>
        <dbReference type="EC" id="3.4.11.18"/>
    </reaction>
</comment>
<comment type="similarity">
    <text evidence="6">Belongs to the peptidase M24A family. Methionine aminopeptidase type 1 subfamily.</text>
</comment>
<dbReference type="KEGG" id="mcan:MCAN360_0687"/>
<dbReference type="InterPro" id="IPR036005">
    <property type="entry name" value="Creatinase/aminopeptidase-like"/>
</dbReference>
<dbReference type="PANTHER" id="PTHR43330:SF27">
    <property type="entry name" value="METHIONINE AMINOPEPTIDASE"/>
    <property type="match status" value="1"/>
</dbReference>
<dbReference type="GO" id="GO:0046872">
    <property type="term" value="F:metal ion binding"/>
    <property type="evidence" value="ECO:0007669"/>
    <property type="project" value="UniProtKB-UniRule"/>
</dbReference>
<dbReference type="EMBL" id="AP014631">
    <property type="protein sequence ID" value="BAP39742.1"/>
    <property type="molecule type" value="Genomic_DNA"/>
</dbReference>
<dbReference type="NCBIfam" id="TIGR00500">
    <property type="entry name" value="met_pdase_I"/>
    <property type="match status" value="1"/>
</dbReference>
<dbReference type="GO" id="GO:0005829">
    <property type="term" value="C:cytosol"/>
    <property type="evidence" value="ECO:0007669"/>
    <property type="project" value="TreeGrafter"/>
</dbReference>
<gene>
    <name evidence="6 9" type="primary">map</name>
    <name evidence="9" type="ORF">MCAN360_0687</name>
</gene>
<dbReference type="InterPro" id="IPR001714">
    <property type="entry name" value="Pept_M24_MAP"/>
</dbReference>
<keyword evidence="10" id="KW-1185">Reference proteome</keyword>
<evidence type="ECO:0000256" key="1">
    <source>
        <dbReference type="ARBA" id="ARBA00002521"/>
    </source>
</evidence>
<feature type="binding site" evidence="6">
    <location>
        <position position="77"/>
    </location>
    <ligand>
        <name>substrate</name>
    </ligand>
</feature>
<sequence length="250" mass="27591">MIIIKNQFEIKKIKKACAILAEVKKILWDFISPGVSLKEIDSVAFKEIVKRGGKPAFLGQYDFPATCCISVNEELIHGIPSDYILKDGDIVKIDTGVIWEGYYSDSAFTKGVGNISDSDKKLIQVARDAFYAGFNAIKVGKRVGDISAAIGNFIRQKGYFTPDEFCGHGIGSRLHEDPMIPNDGIANTGPILKNGMVICIEPMILQKSKKIIIKKDNWTVIDPLGFNTSHYEQTILIDNGEAYILSGDNI</sequence>
<reference evidence="10" key="1">
    <citation type="journal article" date="2014" name="Genome Announc.">
        <title>Complete Genome Sequence of Mycoplasma canadense Strain HAZ 360_1 from Bovine Mastitic Milk in Japan.</title>
        <authorList>
            <person name="Hata E."/>
        </authorList>
    </citation>
    <scope>NUCLEOTIDE SEQUENCE [LARGE SCALE GENOMIC DNA]</scope>
    <source>
        <strain evidence="10">HAZ360_1</strain>
    </source>
</reference>
<dbReference type="RefSeq" id="WP_045434178.1">
    <property type="nucleotide sequence ID" value="NZ_AP014631.1"/>
</dbReference>
<evidence type="ECO:0000256" key="5">
    <source>
        <dbReference type="ARBA" id="ARBA00022801"/>
    </source>
</evidence>
<comment type="cofactor">
    <cofactor evidence="6">
        <name>Co(2+)</name>
        <dbReference type="ChEBI" id="CHEBI:48828"/>
    </cofactor>
    <cofactor evidence="6">
        <name>Zn(2+)</name>
        <dbReference type="ChEBI" id="CHEBI:29105"/>
    </cofactor>
    <cofactor evidence="6">
        <name>Mn(2+)</name>
        <dbReference type="ChEBI" id="CHEBI:29035"/>
    </cofactor>
    <cofactor evidence="6">
        <name>Fe(2+)</name>
        <dbReference type="ChEBI" id="CHEBI:29033"/>
    </cofactor>
    <text evidence="6">Binds 2 divalent metal cations per subunit. Has a high-affinity and a low affinity metal-binding site. The true nature of the physiological cofactor is under debate. The enzyme is active with cobalt, zinc, manganese or divalent iron ions. Most likely, methionine aminopeptidases function as mononuclear Fe(2+)-metalloproteases under physiological conditions, and the catalytically relevant metal-binding site has been assigned to the histidine-containing high-affinity site.</text>
</comment>
<accession>A0A077L6U6</accession>
<dbReference type="HAMAP" id="MF_01974">
    <property type="entry name" value="MetAP_1"/>
    <property type="match status" value="1"/>
</dbReference>
<feature type="binding site" evidence="6">
    <location>
        <position position="168"/>
    </location>
    <ligand>
        <name>a divalent metal cation</name>
        <dbReference type="ChEBI" id="CHEBI:60240"/>
        <label>2</label>
        <note>catalytic</note>
    </ligand>
</feature>
<keyword evidence="5 6" id="KW-0378">Hydrolase</keyword>
<evidence type="ECO:0000256" key="4">
    <source>
        <dbReference type="ARBA" id="ARBA00022723"/>
    </source>
</evidence>
<dbReference type="OrthoDB" id="9802055at2"/>
<evidence type="ECO:0000256" key="6">
    <source>
        <dbReference type="HAMAP-Rule" id="MF_01974"/>
    </source>
</evidence>
<dbReference type="GO" id="GO:0004239">
    <property type="term" value="F:initiator methionyl aminopeptidase activity"/>
    <property type="evidence" value="ECO:0007669"/>
    <property type="project" value="UniProtKB-UniRule"/>
</dbReference>
<feature type="binding site" evidence="6">
    <location>
        <position position="232"/>
    </location>
    <ligand>
        <name>a divalent metal cation</name>
        <dbReference type="ChEBI" id="CHEBI:60240"/>
        <label>1</label>
    </ligand>
</feature>
<dbReference type="HOGENOM" id="CLU_015857_0_1_14"/>
<proteinExistence type="inferred from homology"/>
<evidence type="ECO:0000256" key="3">
    <source>
        <dbReference type="ARBA" id="ARBA00022670"/>
    </source>
</evidence>
<dbReference type="Proteomes" id="UP000031641">
    <property type="component" value="Chromosome"/>
</dbReference>
<dbReference type="CDD" id="cd01086">
    <property type="entry name" value="MetAP1"/>
    <property type="match status" value="1"/>
</dbReference>
<keyword evidence="2 6" id="KW-0031">Aminopeptidase</keyword>
<evidence type="ECO:0000313" key="9">
    <source>
        <dbReference type="EMBL" id="BAP39742.1"/>
    </source>
</evidence>
<dbReference type="EC" id="3.4.11.18" evidence="6 7"/>
<dbReference type="Gene3D" id="3.90.230.10">
    <property type="entry name" value="Creatinase/methionine aminopeptidase superfamily"/>
    <property type="match status" value="1"/>
</dbReference>
<dbReference type="AlphaFoldDB" id="A0A077L6U6"/>
<feature type="binding site" evidence="6">
    <location>
        <position position="94"/>
    </location>
    <ligand>
        <name>a divalent metal cation</name>
        <dbReference type="ChEBI" id="CHEBI:60240"/>
        <label>1</label>
    </ligand>
</feature>
<feature type="binding site" evidence="6">
    <location>
        <position position="105"/>
    </location>
    <ligand>
        <name>a divalent metal cation</name>
        <dbReference type="ChEBI" id="CHEBI:60240"/>
        <label>1</label>
    </ligand>
</feature>
<feature type="binding site" evidence="6">
    <location>
        <position position="175"/>
    </location>
    <ligand>
        <name>substrate</name>
    </ligand>
</feature>
<dbReference type="STRING" id="29554.MCAN360_0687"/>
<keyword evidence="4 6" id="KW-0479">Metal-binding</keyword>
<dbReference type="InterPro" id="IPR000994">
    <property type="entry name" value="Pept_M24"/>
</dbReference>
<dbReference type="GO" id="GO:0070006">
    <property type="term" value="F:metalloaminopeptidase activity"/>
    <property type="evidence" value="ECO:0007669"/>
    <property type="project" value="UniProtKB-UniRule"/>
</dbReference>
<comment type="function">
    <text evidence="1 6">Removes the N-terminal methionine from nascent proteins. The N-terminal methionine is often cleaved when the second residue in the primary sequence is small and uncharged (Met-Ala-, Cys, Gly, Pro, Ser, Thr, or Val). Requires deformylation of the N(alpha)-formylated initiator methionine before it can be hydrolyzed.</text>
</comment>
<dbReference type="Pfam" id="PF00557">
    <property type="entry name" value="Peptidase_M24"/>
    <property type="match status" value="1"/>
</dbReference>
<evidence type="ECO:0000256" key="7">
    <source>
        <dbReference type="RuleBase" id="RU003653"/>
    </source>
</evidence>
<dbReference type="InterPro" id="IPR002467">
    <property type="entry name" value="Pept_M24A_MAP1"/>
</dbReference>
<evidence type="ECO:0000259" key="8">
    <source>
        <dbReference type="Pfam" id="PF00557"/>
    </source>
</evidence>
<feature type="binding site" evidence="6">
    <location>
        <position position="232"/>
    </location>
    <ligand>
        <name>a divalent metal cation</name>
        <dbReference type="ChEBI" id="CHEBI:60240"/>
        <label>2</label>
        <note>catalytic</note>
    </ligand>
</feature>
<evidence type="ECO:0000256" key="2">
    <source>
        <dbReference type="ARBA" id="ARBA00022438"/>
    </source>
</evidence>
<keyword evidence="3 6" id="KW-0645">Protease</keyword>
<dbReference type="SUPFAM" id="SSF55920">
    <property type="entry name" value="Creatinase/aminopeptidase"/>
    <property type="match status" value="1"/>
</dbReference>
<evidence type="ECO:0000313" key="10">
    <source>
        <dbReference type="Proteomes" id="UP000031641"/>
    </source>
</evidence>
<comment type="subunit">
    <text evidence="6">Monomer.</text>
</comment>
<dbReference type="PRINTS" id="PR00599">
    <property type="entry name" value="MAPEPTIDASE"/>
</dbReference>